<evidence type="ECO:0000313" key="7">
    <source>
        <dbReference type="EMBL" id="OXA53260.1"/>
    </source>
</evidence>
<dbReference type="Gene3D" id="1.10.472.10">
    <property type="entry name" value="Cyclin-like"/>
    <property type="match status" value="2"/>
</dbReference>
<dbReference type="Proteomes" id="UP000198287">
    <property type="component" value="Unassembled WGS sequence"/>
</dbReference>
<dbReference type="CDD" id="cd20516">
    <property type="entry name" value="CYCLIN_CCND_rpt2"/>
    <property type="match status" value="1"/>
</dbReference>
<dbReference type="OrthoDB" id="306099at2759"/>
<dbReference type="InterPro" id="IPR039361">
    <property type="entry name" value="Cyclin"/>
</dbReference>
<dbReference type="FunFam" id="1.10.472.10:FF:000003">
    <property type="entry name" value="G1/S-specific cyclin-D2"/>
    <property type="match status" value="1"/>
</dbReference>
<comment type="similarity">
    <text evidence="4">Belongs to the cyclin family.</text>
</comment>
<dbReference type="InterPro" id="IPR036915">
    <property type="entry name" value="Cyclin-like_sf"/>
</dbReference>
<evidence type="ECO:0000256" key="1">
    <source>
        <dbReference type="ARBA" id="ARBA00022618"/>
    </source>
</evidence>
<keyword evidence="2 4" id="KW-0195">Cyclin</keyword>
<dbReference type="GO" id="GO:0051301">
    <property type="term" value="P:cell division"/>
    <property type="evidence" value="ECO:0007669"/>
    <property type="project" value="UniProtKB-KW"/>
</dbReference>
<dbReference type="InterPro" id="IPR004367">
    <property type="entry name" value="Cyclin_C-dom"/>
</dbReference>
<dbReference type="Pfam" id="PF00134">
    <property type="entry name" value="Cyclin_N"/>
    <property type="match status" value="1"/>
</dbReference>
<reference evidence="7 8" key="1">
    <citation type="submission" date="2015-12" db="EMBL/GenBank/DDBJ databases">
        <title>The genome of Folsomia candida.</title>
        <authorList>
            <person name="Faddeeva A."/>
            <person name="Derks M.F."/>
            <person name="Anvar Y."/>
            <person name="Smit S."/>
            <person name="Van Straalen N."/>
            <person name="Roelofs D."/>
        </authorList>
    </citation>
    <scope>NUCLEOTIDE SEQUENCE [LARGE SCALE GENOMIC DNA]</scope>
    <source>
        <strain evidence="7 8">VU population</strain>
        <tissue evidence="7">Whole body</tissue>
    </source>
</reference>
<dbReference type="InterPro" id="IPR048258">
    <property type="entry name" value="Cyclins_cyclin-box"/>
</dbReference>
<sequence>MQPMIMDSNDENKTPDIPCCQPRMPVLAELLCSEVSDHDLIESGARSLEHCDSSVMSYFDPAVLHHPEVMSRLKFLESQVETPKSYFHSDDKSEILPFMRKVVASWMLEVCEEQRCDEAVFPLAISLLDHFLSDCLIKKEQLQLVACVCLLLASKTRQCNHFSLELLCWYTDNSVSPQSLRTWELAILAQLNWDVNLITAMDFVDLLLVRSSEFEPYPSSNKHGSIVRRHAITFIALCSTEPRFVGLKPSLIAASAIYAAVRGLRLEANNLAFLLSEMASVSQDQLRFISSSIEQVISSEIKVMEQQGLDGPLAKSVSSVSKGKACAYSSSVSSASQISEEVLV</sequence>
<feature type="domain" description="Cyclin C-terminal" evidence="6">
    <location>
        <begin position="198"/>
        <end position="341"/>
    </location>
</feature>
<feature type="domain" description="Cyclin-like" evidence="5">
    <location>
        <begin position="205"/>
        <end position="305"/>
    </location>
</feature>
<organism evidence="7 8">
    <name type="scientific">Folsomia candida</name>
    <name type="common">Springtail</name>
    <dbReference type="NCBI Taxonomy" id="158441"/>
    <lineage>
        <taxon>Eukaryota</taxon>
        <taxon>Metazoa</taxon>
        <taxon>Ecdysozoa</taxon>
        <taxon>Arthropoda</taxon>
        <taxon>Hexapoda</taxon>
        <taxon>Collembola</taxon>
        <taxon>Entomobryomorpha</taxon>
        <taxon>Isotomoidea</taxon>
        <taxon>Isotomidae</taxon>
        <taxon>Proisotominae</taxon>
        <taxon>Folsomia</taxon>
    </lineage>
</organism>
<dbReference type="STRING" id="158441.A0A226E7E9"/>
<dbReference type="AlphaFoldDB" id="A0A226E7E9"/>
<evidence type="ECO:0000256" key="4">
    <source>
        <dbReference type="RuleBase" id="RU000383"/>
    </source>
</evidence>
<keyword evidence="8" id="KW-1185">Reference proteome</keyword>
<dbReference type="SMART" id="SM01332">
    <property type="entry name" value="Cyclin_C"/>
    <property type="match status" value="1"/>
</dbReference>
<evidence type="ECO:0000259" key="5">
    <source>
        <dbReference type="SMART" id="SM00385"/>
    </source>
</evidence>
<feature type="domain" description="Cyclin-like" evidence="5">
    <location>
        <begin position="105"/>
        <end position="189"/>
    </location>
</feature>
<name>A0A226E7E9_FOLCA</name>
<dbReference type="SUPFAM" id="SSF47954">
    <property type="entry name" value="Cyclin-like"/>
    <property type="match status" value="2"/>
</dbReference>
<dbReference type="Pfam" id="PF02984">
    <property type="entry name" value="Cyclin_C"/>
    <property type="match status" value="1"/>
</dbReference>
<evidence type="ECO:0000256" key="2">
    <source>
        <dbReference type="ARBA" id="ARBA00023127"/>
    </source>
</evidence>
<evidence type="ECO:0000259" key="6">
    <source>
        <dbReference type="SMART" id="SM01332"/>
    </source>
</evidence>
<dbReference type="InterPro" id="IPR013763">
    <property type="entry name" value="Cyclin-like_dom"/>
</dbReference>
<proteinExistence type="inferred from homology"/>
<dbReference type="PROSITE" id="PS00292">
    <property type="entry name" value="CYCLINS"/>
    <property type="match status" value="1"/>
</dbReference>
<gene>
    <name evidence="7" type="ORF">Fcan01_12680</name>
</gene>
<dbReference type="PANTHER" id="PTHR10177">
    <property type="entry name" value="CYCLINS"/>
    <property type="match status" value="1"/>
</dbReference>
<comment type="caution">
    <text evidence="7">The sequence shown here is derived from an EMBL/GenBank/DDBJ whole genome shotgun (WGS) entry which is preliminary data.</text>
</comment>
<keyword evidence="3" id="KW-0131">Cell cycle</keyword>
<evidence type="ECO:0000256" key="3">
    <source>
        <dbReference type="ARBA" id="ARBA00023306"/>
    </source>
</evidence>
<accession>A0A226E7E9</accession>
<dbReference type="EMBL" id="LNIX01000006">
    <property type="protein sequence ID" value="OXA53260.1"/>
    <property type="molecule type" value="Genomic_DNA"/>
</dbReference>
<dbReference type="GO" id="GO:0000278">
    <property type="term" value="P:mitotic cell cycle"/>
    <property type="evidence" value="ECO:0007669"/>
    <property type="project" value="UniProtKB-ARBA"/>
</dbReference>
<dbReference type="OMA" id="AMVCKHT"/>
<dbReference type="SMART" id="SM00385">
    <property type="entry name" value="CYCLIN"/>
    <property type="match status" value="2"/>
</dbReference>
<protein>
    <submittedName>
        <fullName evidence="7">G1/S-specific cyclin-D3</fullName>
    </submittedName>
</protein>
<keyword evidence="1" id="KW-0132">Cell division</keyword>
<evidence type="ECO:0000313" key="8">
    <source>
        <dbReference type="Proteomes" id="UP000198287"/>
    </source>
</evidence>
<dbReference type="InterPro" id="IPR006671">
    <property type="entry name" value="Cyclin_N"/>
</dbReference>